<protein>
    <submittedName>
        <fullName evidence="2">Uncharacterized protein</fullName>
    </submittedName>
</protein>
<dbReference type="Proteomes" id="UP000230423">
    <property type="component" value="Unassembled WGS sequence"/>
</dbReference>
<evidence type="ECO:0000313" key="2">
    <source>
        <dbReference type="EMBL" id="PIO61675.1"/>
    </source>
</evidence>
<organism evidence="2 3">
    <name type="scientific">Teladorsagia circumcincta</name>
    <name type="common">Brown stomach worm</name>
    <name type="synonym">Ostertagia circumcincta</name>
    <dbReference type="NCBI Taxonomy" id="45464"/>
    <lineage>
        <taxon>Eukaryota</taxon>
        <taxon>Metazoa</taxon>
        <taxon>Ecdysozoa</taxon>
        <taxon>Nematoda</taxon>
        <taxon>Chromadorea</taxon>
        <taxon>Rhabditida</taxon>
        <taxon>Rhabditina</taxon>
        <taxon>Rhabditomorpha</taxon>
        <taxon>Strongyloidea</taxon>
        <taxon>Trichostrongylidae</taxon>
        <taxon>Teladorsagia</taxon>
    </lineage>
</organism>
<keyword evidence="3" id="KW-1185">Reference proteome</keyword>
<feature type="compositionally biased region" description="Polar residues" evidence="1">
    <location>
        <begin position="1"/>
        <end position="21"/>
    </location>
</feature>
<evidence type="ECO:0000256" key="1">
    <source>
        <dbReference type="SAM" id="MobiDB-lite"/>
    </source>
</evidence>
<accession>A0A2G9TUS7</accession>
<feature type="region of interest" description="Disordered" evidence="1">
    <location>
        <begin position="1"/>
        <end position="29"/>
    </location>
</feature>
<dbReference type="AlphaFoldDB" id="A0A2G9TUS7"/>
<dbReference type="Gene3D" id="1.25.40.420">
    <property type="match status" value="1"/>
</dbReference>
<evidence type="ECO:0000313" key="3">
    <source>
        <dbReference type="Proteomes" id="UP000230423"/>
    </source>
</evidence>
<reference evidence="2 3" key="1">
    <citation type="submission" date="2015-09" db="EMBL/GenBank/DDBJ databases">
        <title>Draft genome of the parasitic nematode Teladorsagia circumcincta isolate WARC Sus (inbred).</title>
        <authorList>
            <person name="Mitreva M."/>
        </authorList>
    </citation>
    <scope>NUCLEOTIDE SEQUENCE [LARGE SCALE GENOMIC DNA]</scope>
    <source>
        <strain evidence="2 3">S</strain>
    </source>
</reference>
<sequence length="87" mass="9671">MIFNCLSSQPPTRKKTVSSNEETGEKEKQNCIAKGAGHVLDFELLKRVRLPLRSPEFLVNTVSDNLLISEDVDCRDLVDEAKIGDAP</sequence>
<dbReference type="OrthoDB" id="45365at2759"/>
<dbReference type="EMBL" id="KZ353205">
    <property type="protein sequence ID" value="PIO61675.1"/>
    <property type="molecule type" value="Genomic_DNA"/>
</dbReference>
<proteinExistence type="predicted"/>
<gene>
    <name evidence="2" type="ORF">TELCIR_16794</name>
</gene>
<name>A0A2G9TUS7_TELCI</name>